<dbReference type="EMBL" id="MHRQ01000029">
    <property type="protein sequence ID" value="OHA25978.1"/>
    <property type="molecule type" value="Genomic_DNA"/>
</dbReference>
<evidence type="ECO:0000259" key="8">
    <source>
        <dbReference type="SMART" id="SM00739"/>
    </source>
</evidence>
<reference evidence="9 10" key="1">
    <citation type="journal article" date="2016" name="Nat. Commun.">
        <title>Thousands of microbial genomes shed light on interconnected biogeochemical processes in an aquifer system.</title>
        <authorList>
            <person name="Anantharaman K."/>
            <person name="Brown C.T."/>
            <person name="Hug L.A."/>
            <person name="Sharon I."/>
            <person name="Castelle C.J."/>
            <person name="Probst A.J."/>
            <person name="Thomas B.C."/>
            <person name="Singh A."/>
            <person name="Wilkins M.J."/>
            <person name="Karaoz U."/>
            <person name="Brodie E.L."/>
            <person name="Williams K.H."/>
            <person name="Hubbard S.S."/>
            <person name="Banfield J.F."/>
        </authorList>
    </citation>
    <scope>NUCLEOTIDE SEQUENCE [LARGE SCALE GENOMIC DNA]</scope>
</reference>
<proteinExistence type="inferred from homology"/>
<dbReference type="SUPFAM" id="SSF50104">
    <property type="entry name" value="Translation proteins SH3-like domain"/>
    <property type="match status" value="1"/>
</dbReference>
<evidence type="ECO:0000256" key="4">
    <source>
        <dbReference type="ARBA" id="ARBA00035206"/>
    </source>
</evidence>
<evidence type="ECO:0000256" key="5">
    <source>
        <dbReference type="HAMAP-Rule" id="MF_01326"/>
    </source>
</evidence>
<dbReference type="GO" id="GO:0006412">
    <property type="term" value="P:translation"/>
    <property type="evidence" value="ECO:0007669"/>
    <property type="project" value="UniProtKB-UniRule"/>
</dbReference>
<dbReference type="Proteomes" id="UP000177565">
    <property type="component" value="Unassembled WGS sequence"/>
</dbReference>
<comment type="function">
    <text evidence="5">One of the proteins that surrounds the polypeptide exit tunnel on the outside of the subunit.</text>
</comment>
<gene>
    <name evidence="5" type="primary">rplX</name>
    <name evidence="9" type="ORF">A3C06_02010</name>
</gene>
<dbReference type="Pfam" id="PF00467">
    <property type="entry name" value="KOW"/>
    <property type="match status" value="1"/>
</dbReference>
<keyword evidence="5" id="KW-0694">RNA-binding</keyword>
<dbReference type="PROSITE" id="PS01108">
    <property type="entry name" value="RIBOSOMAL_L24"/>
    <property type="match status" value="1"/>
</dbReference>
<dbReference type="AlphaFoldDB" id="A0A1G2MQ26"/>
<dbReference type="PANTHER" id="PTHR12903">
    <property type="entry name" value="MITOCHONDRIAL RIBOSOMAL PROTEIN L24"/>
    <property type="match status" value="1"/>
</dbReference>
<evidence type="ECO:0000256" key="3">
    <source>
        <dbReference type="ARBA" id="ARBA00023274"/>
    </source>
</evidence>
<dbReference type="InterPro" id="IPR041988">
    <property type="entry name" value="Ribosomal_uL24_KOW"/>
</dbReference>
<evidence type="ECO:0000256" key="7">
    <source>
        <dbReference type="SAM" id="MobiDB-lite"/>
    </source>
</evidence>
<dbReference type="InterPro" id="IPR008991">
    <property type="entry name" value="Translation_prot_SH3-like_sf"/>
</dbReference>
<keyword evidence="5" id="KW-0699">rRNA-binding</keyword>
<sequence length="102" mass="10795">MHIKKGDNVIIISGTDKGKKGKVLKSFPVLGKVVVEGVNMHKKHQGPKKSNQKGQVVEKAMPVNASNVSVVDPSSGKPTRVGKKLVGEKSVRIAKRSGATLS</sequence>
<dbReference type="NCBIfam" id="TIGR01079">
    <property type="entry name" value="rplX_bact"/>
    <property type="match status" value="1"/>
</dbReference>
<dbReference type="HAMAP" id="MF_01326_B">
    <property type="entry name" value="Ribosomal_uL24_B"/>
    <property type="match status" value="1"/>
</dbReference>
<evidence type="ECO:0000313" key="9">
    <source>
        <dbReference type="EMBL" id="OHA25978.1"/>
    </source>
</evidence>
<dbReference type="InterPro" id="IPR005825">
    <property type="entry name" value="Ribosomal_uL24_CS"/>
</dbReference>
<evidence type="ECO:0000256" key="2">
    <source>
        <dbReference type="ARBA" id="ARBA00022980"/>
    </source>
</evidence>
<dbReference type="STRING" id="1802312.A3C06_02010"/>
<dbReference type="GO" id="GO:0019843">
    <property type="term" value="F:rRNA binding"/>
    <property type="evidence" value="ECO:0007669"/>
    <property type="project" value="UniProtKB-UniRule"/>
</dbReference>
<keyword evidence="3 5" id="KW-0687">Ribonucleoprotein</keyword>
<dbReference type="CDD" id="cd06089">
    <property type="entry name" value="KOW_RPL26"/>
    <property type="match status" value="1"/>
</dbReference>
<feature type="domain" description="KOW" evidence="8">
    <location>
        <begin position="2"/>
        <end position="29"/>
    </location>
</feature>
<dbReference type="Pfam" id="PF17136">
    <property type="entry name" value="ribosomal_L24"/>
    <property type="match status" value="1"/>
</dbReference>
<comment type="similarity">
    <text evidence="1 5 6">Belongs to the universal ribosomal protein uL24 family.</text>
</comment>
<dbReference type="InterPro" id="IPR014722">
    <property type="entry name" value="Rib_uL2_dom2"/>
</dbReference>
<dbReference type="GO" id="GO:1990904">
    <property type="term" value="C:ribonucleoprotein complex"/>
    <property type="evidence" value="ECO:0007669"/>
    <property type="project" value="UniProtKB-KW"/>
</dbReference>
<keyword evidence="2 5" id="KW-0689">Ribosomal protein</keyword>
<comment type="function">
    <text evidence="5">One of two assembly initiator proteins, it binds directly to the 5'-end of the 23S rRNA, where it nucleates assembly of the 50S subunit.</text>
</comment>
<comment type="subunit">
    <text evidence="5">Part of the 50S ribosomal subunit.</text>
</comment>
<accession>A0A1G2MQ26</accession>
<organism evidence="9 10">
    <name type="scientific">Candidatus Taylorbacteria bacterium RIFCSPHIGHO2_02_FULL_46_13</name>
    <dbReference type="NCBI Taxonomy" id="1802312"/>
    <lineage>
        <taxon>Bacteria</taxon>
        <taxon>Candidatus Tayloriibacteriota</taxon>
    </lineage>
</organism>
<dbReference type="InterPro" id="IPR057264">
    <property type="entry name" value="Ribosomal_uL24_C"/>
</dbReference>
<dbReference type="GO" id="GO:0003735">
    <property type="term" value="F:structural constituent of ribosome"/>
    <property type="evidence" value="ECO:0007669"/>
    <property type="project" value="InterPro"/>
</dbReference>
<comment type="caution">
    <text evidence="9">The sequence shown here is derived from an EMBL/GenBank/DDBJ whole genome shotgun (WGS) entry which is preliminary data.</text>
</comment>
<evidence type="ECO:0000256" key="1">
    <source>
        <dbReference type="ARBA" id="ARBA00010618"/>
    </source>
</evidence>
<protein>
    <recommendedName>
        <fullName evidence="4 5">Large ribosomal subunit protein uL24</fullName>
    </recommendedName>
</protein>
<dbReference type="InterPro" id="IPR005824">
    <property type="entry name" value="KOW"/>
</dbReference>
<dbReference type="SMART" id="SM00739">
    <property type="entry name" value="KOW"/>
    <property type="match status" value="1"/>
</dbReference>
<dbReference type="Gene3D" id="2.30.30.30">
    <property type="match status" value="1"/>
</dbReference>
<feature type="region of interest" description="Disordered" evidence="7">
    <location>
        <begin position="62"/>
        <end position="84"/>
    </location>
</feature>
<dbReference type="InterPro" id="IPR003256">
    <property type="entry name" value="Ribosomal_uL24"/>
</dbReference>
<name>A0A1G2MQ26_9BACT</name>
<dbReference type="GO" id="GO:0005840">
    <property type="term" value="C:ribosome"/>
    <property type="evidence" value="ECO:0007669"/>
    <property type="project" value="UniProtKB-KW"/>
</dbReference>
<evidence type="ECO:0000256" key="6">
    <source>
        <dbReference type="RuleBase" id="RU003477"/>
    </source>
</evidence>
<evidence type="ECO:0000313" key="10">
    <source>
        <dbReference type="Proteomes" id="UP000177565"/>
    </source>
</evidence>